<gene>
    <name evidence="5" type="ORF">KIPB_000760</name>
</gene>
<dbReference type="OrthoDB" id="10693299at2759"/>
<dbReference type="SMART" id="SM00191">
    <property type="entry name" value="Int_alpha"/>
    <property type="match status" value="6"/>
</dbReference>
<sequence>MGTSLAMYGELLVTGSYASSPTVHKRGATYDIADTLGPHSEPYTGDETLYYGENVAITVLSNGDTVVAVASEYYEAEGTADGGSTVTYKGAVFLYTSESGDFDDTTYTILQQPATDNFDYHMNFGAQVAMLGDRLLVSLGSGNRVYVYDHDQQSPGSFIHTHTLQGDMFTDFGVDSLSLSSEYIAVGAKYVSSYGLSHNGCVYVYDASTFTEVARFDGEADFDMLSRVAINSDVLALGAFHADSYNAGTVANSGRVYLYEKDSSNAFYLAGTVVGGGADYSFGHALAVDTSGGNTVVVGSACSDTSLCTASAVQYAHLITPGLVASYKHAARVAYRTYDIETAISLNGAPMGGVSVTVAARTDESDMTSDLTHKVLNFDVDNVFSNTHYVSASHPEIYICASWLHSGDVDGCFFEYPLPLLAIPTVNSANVEIASSVYEFGLYDSDSNPGTVGIGAVSLRGDWAVIGDPEYNSYVGRAAVLYHDASGWEWTQSLPATDAAIENAGTTVALSGTGYLYVGETREIGAVVTVYNLLSGLFQFVTDLTGAAAGADTHFGCSLAAVGDTLIVGACGDEDSDDGSWHYYQMVNDVPVHKQTVTGSATRLGLSMSLSPDAQTLAVSTGKPSETGTVYLYELDTDSNQYVWGGVSFEGSSVSMSSDDRYGTCVGVTDGGFVCVGAPSHSGHTDTQGKVVCYYLDSNGDYTEGPTLSAPTPAVNEYFGTGVAVVERPDSSIELVVSTAIGNAYSYSWGSGTHTWTLNTQMQRGDSEVICGMDVDTSAVTVGIKALFGVAGYGTYGQAMHLSIDEDVYVKSYSMGLSGGSLSPGSNTLSLSLTRLGDLTPVCGAYASETYAQGWNDFGQSSVSPLYMAYDGATSLYTQEQVQVDGGYALHFYAVSSANTHLSYITGRDGFYDGTVPTGPSYLYGDAVVTDTTTDATHPVASYAIAQDYSFAGVPSAEGASGETDVGVVHVYRRTNSSWSWDHSISPPTDTPNQEFGSSIATYGVWIAIQGYDGTEHVVYMYLLQNSGGSWIYVYHSTLRQTGSVATSQFGYSLSMMDFVLVVGAPYDLGACGSAYIFEYSTSTYVWELTKYLVPEGTTGVNNQRFGISVDATPSYSYGYVVIGASHSPGDIYPTHGEVYVYDRLVTSVSAGDVSWGQVYFYSELGNFGQSVAGNGSYIYVGAPTYTQTAGAEAGAVYVFRRTGTNPSTFSLHYTHAGTEAYQQLGHALSPQKSYVVAGSPGDVNPVSGDVTGSVAVYGSSSLYMKTYHWQAGAGLGTILASYFNTWRILAGSGTDLYTFQSLSTKLTLDERVYELGVNQIGVTLENKTTGSTITDSDGITLSLTSEGATHSIPSYTTQYLSDPLLFSAAGAEPTLGVQHEGPNAGGALYSSVYKLSSGSVSLLTETGDIDSVYSPAISIDYSAPEFRLLNSNGYSIHSNDWAVEVRRSTDGDASYRTCEYDSDSGMYTLASGQDSMAYTEGTHSYTVRVHLARGSVLTLTVPVVVYSSTTPVSFSLSRESVPTGVDTVLEVTVTDATDNTLGGSSVPLIGNFYNLERTLALTFNSQATPYTTSVHPTLPHSVSAEMNNSVVPYGGLLLGGRVAVSGAYAALSTASQEVDMYKYDASAQTYSFESLIDYSDVYPHDSLGCVFEVVMDGDWLAVSYGDLDIVLIYKLSGSSWSRAQRLDGTDGEGFGTSMAMEGRFLLVGAPDPSATGGYSGQVYVYHLLDSGVWTLMGISTNPTSGELYGTTLALDVSVDGVAGEEVLSMAISCGTPGTNSVLVSDTTVSSLDYVFGTPTTLTVASSHIGTGLALSGSVLAVSDTEADSTTVGKVYIYAVQADMTLDLMDTLYGSEAGDLFGSSLSLDGDYLAVSTATGHTTNSWTTCAKVGDIDPTGTDAGSLGVSLAMAEGCLLVGDPGYESSTGRALGLHSLLAVPYWDSLSDTSAPRTARSLTHTVGFTDGAGSAVDMGTRRVVSTITDDSNEYVMYRHNTGIYKKPIAFVGGKAAKASVERESTAGWDVDSYQWVLSQAIGHGVDTTLVVPNVPSDSTYVYFYMLNEYGNWMEDTSLTYTVYHSTLAGSSSPSTSTVGGVTGVYEQILLSTLGISGVGTYTIEVKTTQGSGYRHSATFSVGDGAVVTSAVADPWTLIIDRDNSLHLSLTDTEGQPVTTQAACEGVYLYDSNGDQLSDTGAMDGDLCVLPFHVSEVSATCIIENDQGDTVGASATYSSLAPYGTQTAVIPTASVSSLYGSTSALHLPYLAVADEGEGADAGVVYVYVLSGGTWTEATTLTGTAQGFGASLAYSEVEGTLHLFVGSPSDYLGEGAVHVYTEEGGAFVHSDTLLCEGSSPNTPTTGWGSVLSAHDGTLYVSSSTQCQDLLVYEHVNGWTQTRVVANPSAHPLSALSAGPYRESGDTEDNLGVLIGIKASGGVHWYDYATDTASEVTASGYTGVGAQGLCHGSTSQYLDYAACMDSGATLLTDKGGTQTQTSEDIQAHRVASDGVALALSMVSGDSGSDASVVQVWALSASGVPSFLIEKENPSAADYLFGHSLAMEAGYLAVGAPNRVATAPGTLYMYSPGPALPASVSLSPTSHPATLSPMEIVLTLDTLVARRDLVRHMTINGETYGLRADRDGVTYRATYVTPAVPGSVQPSLVLLDGTVLTPTSGMTVTGASHQSDVLDVAYEASGTGVNAAKGLVFEGPYVFHVQGDPSSSIARINGYKWTGTEYIQKITSWYPSDQGLDTTSVFAQSLAVCGTTLFIGCPGTDAGEGSVLLYSIEADFSLTYEEKMGETGSAGYGTYLACDGDMLTVISDTDLYLYSRHAVGPTVLEYTMSLSTPASGVSMAWPYIAHGVPTATLYGMSQCGYVRVMRYSSTIGGEMVMKSVGLTAPTPEAGSRFGATVEITGTRLYVSTITDTIHVYSDLANVLDGTDPAWQSSFTDLVSVFSPMESGLGTGMAASGGRLFTSSPTSPVYSVMGADYTLGTGLLLDSDMDIVQRVVGKHVEISVVALNHGLAASMGLGSGSSLQLYAPPVAVDAVELSPMDVYSVMTPVTFTVVTKGTDTAQFGSAHSSVYITLEGVVYTAQYDADNTNYTATVPFPCVTASSVTVTVAVNGVTHDISVGVHNSSGTTYQEGLYPSAVYGPSDSGLTLETGGVSVGGTLSVVSDGSNVQVFSHDGSTYAHETVVTPVGDHSYEAAGVLTSSTVYGIDSTCDTDRGCVAMHRDTDGSGTWVRTALLNPEVDNIETGRAFHSGRGDLLSVSMAEYASSTMQQWYRLDGVWVLAGLGDYDAMVIDGDLAAVSKNGQVGMLRWTGHAWAEEVALAGGVYVGCKFVDSEVSDHRYVYLCLASETSLSADRAYVYTYNPDTKVLLVTEGKRRQCNQYAFAAYFSSSGLSSGSVPSAAVYTRSSTMVSADQTATRYGTASGTLYTSELGTGSPVSALSRAHLCNTPMQMAGAVTGGSLGVHATHVGSGLGGTYTTLYGPRMVPVSATLTLHTVSGTLLSTVGRGQRIQVTLSSLVSASGVVVVSPYTLYLVDTEGDMVGDFYWDGASGSYTTTMYAPCLASSTYSYTVLARDCDTLSMAVSVTTGSDIVYAPGQSEIVHGPVSSGVSQTHTVTLHDVCGDTDVHATATVQIRWDTTISDLSWDGVSQLYTGQCLPGTDATANALEVIVDGYVVQRVSYVQTGGGWVQLDEIMYR</sequence>
<dbReference type="Pfam" id="PF14312">
    <property type="entry name" value="FG-GAP_2"/>
    <property type="match status" value="1"/>
</dbReference>
<dbReference type="SUPFAM" id="SSF50978">
    <property type="entry name" value="WD40 repeat-like"/>
    <property type="match status" value="2"/>
</dbReference>
<evidence type="ECO:0000256" key="3">
    <source>
        <dbReference type="ARBA" id="ARBA00023180"/>
    </source>
</evidence>
<keyword evidence="6" id="KW-1185">Reference proteome</keyword>
<feature type="repeat" description="FG-GAP" evidence="4">
    <location>
        <begin position="1153"/>
        <end position="1209"/>
    </location>
</feature>
<comment type="caution">
    <text evidence="5">The sequence shown here is derived from an EMBL/GenBank/DDBJ whole genome shotgun (WGS) entry which is preliminary data.</text>
</comment>
<organism evidence="5 6">
    <name type="scientific">Kipferlia bialata</name>
    <dbReference type="NCBI Taxonomy" id="797122"/>
    <lineage>
        <taxon>Eukaryota</taxon>
        <taxon>Metamonada</taxon>
        <taxon>Carpediemonas-like organisms</taxon>
        <taxon>Kipferlia</taxon>
    </lineage>
</organism>
<dbReference type="PANTHER" id="PTHR36220">
    <property type="entry name" value="UNNAMED PRODUCT"/>
    <property type="match status" value="1"/>
</dbReference>
<proteinExistence type="predicted"/>
<accession>A0A9K3CN01</accession>
<dbReference type="EMBL" id="BDIP01000093">
    <property type="protein sequence ID" value="GIQ80034.1"/>
    <property type="molecule type" value="Genomic_DNA"/>
</dbReference>
<protein>
    <submittedName>
        <fullName evidence="5">Uncharacterized protein</fullName>
    </submittedName>
</protein>
<dbReference type="SUPFAM" id="SSF50965">
    <property type="entry name" value="Galactose oxidase, central domain"/>
    <property type="match status" value="1"/>
</dbReference>
<evidence type="ECO:0000313" key="6">
    <source>
        <dbReference type="Proteomes" id="UP000265618"/>
    </source>
</evidence>
<dbReference type="InterPro" id="IPR028994">
    <property type="entry name" value="Integrin_alpha_N"/>
</dbReference>
<dbReference type="InterPro" id="IPR013517">
    <property type="entry name" value="FG-GAP"/>
</dbReference>
<dbReference type="PROSITE" id="PS51470">
    <property type="entry name" value="FG_GAP"/>
    <property type="match status" value="1"/>
</dbReference>
<dbReference type="InterPro" id="IPR013519">
    <property type="entry name" value="Int_alpha_beta-p"/>
</dbReference>
<dbReference type="Gene3D" id="2.130.10.130">
    <property type="entry name" value="Integrin alpha, N-terminal"/>
    <property type="match status" value="1"/>
</dbReference>
<reference evidence="5 6" key="1">
    <citation type="journal article" date="2018" name="PLoS ONE">
        <title>The draft genome of Kipferlia bialata reveals reductive genome evolution in fornicate parasites.</title>
        <authorList>
            <person name="Tanifuji G."/>
            <person name="Takabayashi S."/>
            <person name="Kume K."/>
            <person name="Takagi M."/>
            <person name="Nakayama T."/>
            <person name="Kamikawa R."/>
            <person name="Inagaki Y."/>
            <person name="Hashimoto T."/>
        </authorList>
    </citation>
    <scope>NUCLEOTIDE SEQUENCE [LARGE SCALE GENOMIC DNA]</scope>
    <source>
        <strain evidence="5">NY0173</strain>
    </source>
</reference>
<dbReference type="InterPro" id="IPR036322">
    <property type="entry name" value="WD40_repeat_dom_sf"/>
</dbReference>
<name>A0A9K3CN01_9EUKA</name>
<dbReference type="PANTHER" id="PTHR36220:SF1">
    <property type="entry name" value="GAMMA TUBULIN COMPLEX COMPONENT C-TERMINAL DOMAIN-CONTAINING PROTEIN"/>
    <property type="match status" value="1"/>
</dbReference>
<dbReference type="InterPro" id="IPR011043">
    <property type="entry name" value="Gal_Oxase/kelch_b-propeller"/>
</dbReference>
<evidence type="ECO:0000256" key="4">
    <source>
        <dbReference type="PROSITE-ProRule" id="PRU00803"/>
    </source>
</evidence>
<dbReference type="Proteomes" id="UP000265618">
    <property type="component" value="Unassembled WGS sequence"/>
</dbReference>
<evidence type="ECO:0000256" key="1">
    <source>
        <dbReference type="ARBA" id="ARBA00022729"/>
    </source>
</evidence>
<keyword evidence="3" id="KW-0325">Glycoprotein</keyword>
<evidence type="ECO:0000313" key="5">
    <source>
        <dbReference type="EMBL" id="GIQ80034.1"/>
    </source>
</evidence>
<evidence type="ECO:0000256" key="2">
    <source>
        <dbReference type="ARBA" id="ARBA00022737"/>
    </source>
</evidence>
<keyword evidence="1" id="KW-0732">Signal</keyword>
<keyword evidence="2" id="KW-0677">Repeat</keyword>